<dbReference type="Proteomes" id="UP000009886">
    <property type="component" value="Unassembled WGS sequence"/>
</dbReference>
<organism evidence="1 2">
    <name type="scientific">Penicillium digitatum (strain Pd1 / CECT 20795)</name>
    <name type="common">Green mold</name>
    <dbReference type="NCBI Taxonomy" id="1170230"/>
    <lineage>
        <taxon>Eukaryota</taxon>
        <taxon>Fungi</taxon>
        <taxon>Dikarya</taxon>
        <taxon>Ascomycota</taxon>
        <taxon>Pezizomycotina</taxon>
        <taxon>Eurotiomycetes</taxon>
        <taxon>Eurotiomycetidae</taxon>
        <taxon>Eurotiales</taxon>
        <taxon>Aspergillaceae</taxon>
        <taxon>Penicillium</taxon>
    </lineage>
</organism>
<sequence>MAGYACIYWVDHLQASSHNMTSGLSKDDGSRIDVFLERKYLHWLEFLSILGRVSHGIQSMQKLENLIQKESELNGLLGQAQDAYKFIQYHRTGIESSPVQVYYSSLLFSPSNSLTRGGFQEEKAVWVLNHPVVMESWSPCLQTLEGHTGFVSGVA</sequence>
<dbReference type="KEGG" id="pdp:PDIP_63330"/>
<protein>
    <submittedName>
        <fullName evidence="1">Uncharacterized protein</fullName>
    </submittedName>
</protein>
<comment type="caution">
    <text evidence="1">The sequence shown here is derived from an EMBL/GenBank/DDBJ whole genome shotgun (WGS) entry which is preliminary data.</text>
</comment>
<dbReference type="HOGENOM" id="CLU_1696114_0_0_1"/>
<reference evidence="2" key="1">
    <citation type="journal article" date="2012" name="BMC Genomics">
        <title>Genome sequence of the necrotrophic fungus Penicillium digitatum, the main postharvest pathogen of citrus.</title>
        <authorList>
            <person name="Marcet-Houben M."/>
            <person name="Ballester A.-R."/>
            <person name="de la Fuente B."/>
            <person name="Harries E."/>
            <person name="Marcos J.F."/>
            <person name="Gonzalez-Candelas L."/>
            <person name="Gabaldon T."/>
        </authorList>
    </citation>
    <scope>NUCLEOTIDE SEQUENCE [LARGE SCALE GENOMIC DNA]</scope>
    <source>
        <strain evidence="2">Pd1 / CECT 20795</strain>
    </source>
</reference>
<name>K9FJH4_PEND1</name>
<gene>
    <name evidence="1" type="ORF">PDIP_63330</name>
</gene>
<dbReference type="EMBL" id="AKCU01000422">
    <property type="protein sequence ID" value="EKV09730.1"/>
    <property type="molecule type" value="Genomic_DNA"/>
</dbReference>
<accession>K9FJH4</accession>
<evidence type="ECO:0000313" key="2">
    <source>
        <dbReference type="Proteomes" id="UP000009886"/>
    </source>
</evidence>
<dbReference type="VEuPathDB" id="FungiDB:PDIP_63330"/>
<dbReference type="OrthoDB" id="4367118at2759"/>
<dbReference type="AlphaFoldDB" id="K9FJH4"/>
<proteinExistence type="predicted"/>
<evidence type="ECO:0000313" key="1">
    <source>
        <dbReference type="EMBL" id="EKV09730.1"/>
    </source>
</evidence>